<dbReference type="PANTHER" id="PTHR11177:SF235">
    <property type="entry name" value="CHITINASE-LIKE PROTEIN IDGF1-RELATED"/>
    <property type="match status" value="1"/>
</dbReference>
<dbReference type="Pfam" id="PF00704">
    <property type="entry name" value="Glyco_hydro_18"/>
    <property type="match status" value="1"/>
</dbReference>
<dbReference type="GO" id="GO:0008061">
    <property type="term" value="F:chitin binding"/>
    <property type="evidence" value="ECO:0007669"/>
    <property type="project" value="InterPro"/>
</dbReference>
<keyword evidence="4" id="KW-0964">Secreted</keyword>
<dbReference type="SMR" id="A0A0M4EWE4"/>
<evidence type="ECO:0000256" key="5">
    <source>
        <dbReference type="ARBA" id="ARBA00022729"/>
    </source>
</evidence>
<dbReference type="FunFam" id="3.20.20.80:FF:000071">
    <property type="entry name" value="Imaginal disc growth factor"/>
    <property type="match status" value="1"/>
</dbReference>
<evidence type="ECO:0000256" key="2">
    <source>
        <dbReference type="ARBA" id="ARBA00006606"/>
    </source>
</evidence>
<protein>
    <submittedName>
        <fullName evidence="10">Idgf5</fullName>
    </submittedName>
</protein>
<gene>
    <name evidence="10" type="ORF">Dbus_chr2Rg1979</name>
</gene>
<feature type="signal peptide" evidence="8">
    <location>
        <begin position="1"/>
        <end position="24"/>
    </location>
</feature>
<dbReference type="EMBL" id="CP012524">
    <property type="protein sequence ID" value="ALC42400.1"/>
    <property type="molecule type" value="Genomic_DNA"/>
</dbReference>
<organism evidence="10 11">
    <name type="scientific">Drosophila busckii</name>
    <name type="common">Fruit fly</name>
    <dbReference type="NCBI Taxonomy" id="30019"/>
    <lineage>
        <taxon>Eukaryota</taxon>
        <taxon>Metazoa</taxon>
        <taxon>Ecdysozoa</taxon>
        <taxon>Arthropoda</taxon>
        <taxon>Hexapoda</taxon>
        <taxon>Insecta</taxon>
        <taxon>Pterygota</taxon>
        <taxon>Neoptera</taxon>
        <taxon>Endopterygota</taxon>
        <taxon>Diptera</taxon>
        <taxon>Brachycera</taxon>
        <taxon>Muscomorpha</taxon>
        <taxon>Ephydroidea</taxon>
        <taxon>Drosophilidae</taxon>
        <taxon>Drosophila</taxon>
    </lineage>
</organism>
<dbReference type="GO" id="GO:0006032">
    <property type="term" value="P:chitin catabolic process"/>
    <property type="evidence" value="ECO:0007669"/>
    <property type="project" value="TreeGrafter"/>
</dbReference>
<keyword evidence="5 8" id="KW-0732">Signal</keyword>
<dbReference type="SMART" id="SM00636">
    <property type="entry name" value="Glyco_18"/>
    <property type="match status" value="1"/>
</dbReference>
<proteinExistence type="inferred from homology"/>
<comment type="subcellular location">
    <subcellularLocation>
        <location evidence="1">Secreted</location>
    </subcellularLocation>
</comment>
<keyword evidence="6" id="KW-1015">Disulfide bond</keyword>
<evidence type="ECO:0000256" key="7">
    <source>
        <dbReference type="ARBA" id="ARBA00023180"/>
    </source>
</evidence>
<dbReference type="PANTHER" id="PTHR11177">
    <property type="entry name" value="CHITINASE"/>
    <property type="match status" value="1"/>
</dbReference>
<evidence type="ECO:0000313" key="11">
    <source>
        <dbReference type="Proteomes" id="UP000494163"/>
    </source>
</evidence>
<dbReference type="InterPro" id="IPR011583">
    <property type="entry name" value="Chitinase_II/V-like_cat"/>
</dbReference>
<evidence type="ECO:0000256" key="8">
    <source>
        <dbReference type="SAM" id="SignalP"/>
    </source>
</evidence>
<dbReference type="Gene3D" id="3.10.50.10">
    <property type="match status" value="1"/>
</dbReference>
<evidence type="ECO:0000256" key="3">
    <source>
        <dbReference type="ARBA" id="ARBA00022473"/>
    </source>
</evidence>
<dbReference type="AlphaFoldDB" id="A0A0M4EWE4"/>
<keyword evidence="11" id="KW-1185">Reference proteome</keyword>
<dbReference type="Proteomes" id="UP000494163">
    <property type="component" value="Chromosome 2R"/>
</dbReference>
<dbReference type="InterPro" id="IPR050314">
    <property type="entry name" value="Glycosyl_Hydrlase_18"/>
</dbReference>
<dbReference type="SUPFAM" id="SSF54556">
    <property type="entry name" value="Chitinase insertion domain"/>
    <property type="match status" value="1"/>
</dbReference>
<sequence length="443" mass="48983">MYQSSWLLLLAAVCCWLCCPGSRADVGKLVCYYDAASFARGGPAQLSLHELEPALQFCNVLVYGYAGIDAQSYGIKSLNPELSYNRQHYNQITALRQKFAHLKILLAVGGDRDLNAELEPDTAKYLSLLEQPDRRNSFKVSAANELSKYGFDGLDLAWQFPKTRPKLQQGALKRAWSSVKGWFSSSSIDAQAEQHKEQFASFIRELRLELQRHGKLLTVSMLPHVDAALFIDIPAIMSFVDFVSLGTYDFQTPARDPKQADLPAALYPMYDRDATHNVQQQLEYWLNQTANAQQLLISIPSYGRAWQMTPESGITGFPPIAATAGGVPDGKRSGQPGLLSWPEICVLLQQHVGQGKDTGTEHLRKVGDPTKRYGIYAYRAAGDNGEPGIWVGYEDPSTAAIKASFAQAQGLGGVALHDLTLDDFRGQCAGEKFPILRSIKYKL</sequence>
<dbReference type="InterPro" id="IPR017853">
    <property type="entry name" value="GH"/>
</dbReference>
<comment type="similarity">
    <text evidence="2">Belongs to the glycosyl hydrolase 18 family. IDGF subfamily.</text>
</comment>
<evidence type="ECO:0000256" key="4">
    <source>
        <dbReference type="ARBA" id="ARBA00022525"/>
    </source>
</evidence>
<evidence type="ECO:0000313" key="10">
    <source>
        <dbReference type="EMBL" id="ALC42400.1"/>
    </source>
</evidence>
<feature type="chain" id="PRO_5005793793" evidence="8">
    <location>
        <begin position="25"/>
        <end position="443"/>
    </location>
</feature>
<dbReference type="GO" id="GO:0004568">
    <property type="term" value="F:chitinase activity"/>
    <property type="evidence" value="ECO:0007669"/>
    <property type="project" value="TreeGrafter"/>
</dbReference>
<feature type="domain" description="GH18" evidence="9">
    <location>
        <begin position="27"/>
        <end position="443"/>
    </location>
</feature>
<evidence type="ECO:0000256" key="1">
    <source>
        <dbReference type="ARBA" id="ARBA00004613"/>
    </source>
</evidence>
<dbReference type="SUPFAM" id="SSF51445">
    <property type="entry name" value="(Trans)glycosidases"/>
    <property type="match status" value="1"/>
</dbReference>
<name>A0A0M4EWE4_DROBS</name>
<accession>A0A0M4EWE4</accession>
<evidence type="ECO:0000256" key="6">
    <source>
        <dbReference type="ARBA" id="ARBA00023157"/>
    </source>
</evidence>
<dbReference type="GO" id="GO:0005975">
    <property type="term" value="P:carbohydrate metabolic process"/>
    <property type="evidence" value="ECO:0007669"/>
    <property type="project" value="InterPro"/>
</dbReference>
<dbReference type="Gene3D" id="3.20.20.80">
    <property type="entry name" value="Glycosidases"/>
    <property type="match status" value="1"/>
</dbReference>
<keyword evidence="3" id="KW-0217">Developmental protein</keyword>
<evidence type="ECO:0000259" key="9">
    <source>
        <dbReference type="PROSITE" id="PS51910"/>
    </source>
</evidence>
<dbReference type="OrthoDB" id="76388at2759"/>
<dbReference type="OMA" id="QCAGEKF"/>
<reference evidence="10 11" key="1">
    <citation type="submission" date="2015-08" db="EMBL/GenBank/DDBJ databases">
        <title>Ancestral chromatin configuration constrains chromatin evolution on differentiating sex chromosomes in Drosophila.</title>
        <authorList>
            <person name="Zhou Q."/>
            <person name="Bachtrog D."/>
        </authorList>
    </citation>
    <scope>NUCLEOTIDE SEQUENCE [LARGE SCALE GENOMIC DNA]</scope>
    <source>
        <tissue evidence="10">Whole larvae</tissue>
    </source>
</reference>
<dbReference type="STRING" id="30019.A0A0M4EWE4"/>
<dbReference type="PROSITE" id="PS51910">
    <property type="entry name" value="GH18_2"/>
    <property type="match status" value="1"/>
</dbReference>
<dbReference type="InterPro" id="IPR029070">
    <property type="entry name" value="Chitinase_insertion_sf"/>
</dbReference>
<keyword evidence="7" id="KW-0325">Glycoprotein</keyword>
<dbReference type="InterPro" id="IPR001223">
    <property type="entry name" value="Glyco_hydro18_cat"/>
</dbReference>
<dbReference type="GO" id="GO:0005576">
    <property type="term" value="C:extracellular region"/>
    <property type="evidence" value="ECO:0007669"/>
    <property type="project" value="UniProtKB-SubCell"/>
</dbReference>